<dbReference type="InterPro" id="IPR042197">
    <property type="entry name" value="Apaf_helical"/>
</dbReference>
<keyword evidence="4" id="KW-0611">Plant defense</keyword>
<accession>A5C1K3</accession>
<dbReference type="InterPro" id="IPR044974">
    <property type="entry name" value="Disease_R_plants"/>
</dbReference>
<evidence type="ECO:0000259" key="6">
    <source>
        <dbReference type="Pfam" id="PF23559"/>
    </source>
</evidence>
<proteinExistence type="predicted"/>
<evidence type="ECO:0000256" key="3">
    <source>
        <dbReference type="ARBA" id="ARBA00022737"/>
    </source>
</evidence>
<dbReference type="Pfam" id="PF23559">
    <property type="entry name" value="WHD_DRP"/>
    <property type="match status" value="1"/>
</dbReference>
<dbReference type="SUPFAM" id="SSF52540">
    <property type="entry name" value="P-loop containing nucleoside triphosphate hydrolases"/>
    <property type="match status" value="1"/>
</dbReference>
<dbReference type="ExpressionAtlas" id="A5C1K3">
    <property type="expression patterns" value="baseline and differential"/>
</dbReference>
<feature type="domain" description="NB-ARC" evidence="5">
    <location>
        <begin position="19"/>
        <end position="189"/>
    </location>
</feature>
<evidence type="ECO:0000313" key="7">
    <source>
        <dbReference type="EMBL" id="CAN81725.1"/>
    </source>
</evidence>
<dbReference type="EMBL" id="AM478872">
    <property type="protein sequence ID" value="CAN81725.1"/>
    <property type="molecule type" value="Genomic_DNA"/>
</dbReference>
<dbReference type="PRINTS" id="PR00364">
    <property type="entry name" value="DISEASERSIST"/>
</dbReference>
<feature type="domain" description="Disease resistance protein winged helix" evidence="6">
    <location>
        <begin position="274"/>
        <end position="345"/>
    </location>
</feature>
<dbReference type="AlphaFoldDB" id="A5C1K3"/>
<dbReference type="FunFam" id="1.10.10.10:FF:000322">
    <property type="entry name" value="Probable disease resistance protein At1g63360"/>
    <property type="match status" value="1"/>
</dbReference>
<reference evidence="7" key="1">
    <citation type="journal article" date="2007" name="PLoS ONE">
        <title>The first genome sequence of an elite grapevine cultivar (Pinot noir Vitis vinifera L.): coping with a highly heterozygous genome.</title>
        <authorList>
            <person name="Velasco R."/>
            <person name="Zharkikh A."/>
            <person name="Troggio M."/>
            <person name="Cartwright D.A."/>
            <person name="Cestaro A."/>
            <person name="Pruss D."/>
            <person name="Pindo M."/>
            <person name="FitzGerald L.M."/>
            <person name="Vezzulli S."/>
            <person name="Reid J."/>
            <person name="Malacarne G."/>
            <person name="Iliev D."/>
            <person name="Coppola G."/>
            <person name="Wardell B."/>
            <person name="Micheletti D."/>
            <person name="Macalma T."/>
            <person name="Facci M."/>
            <person name="Mitchell J.T."/>
            <person name="Perazzolli M."/>
            <person name="Eldredge G."/>
            <person name="Gatto P."/>
            <person name="Oyzerski R."/>
            <person name="Moretto M."/>
            <person name="Gutin N."/>
            <person name="Stefanini M."/>
            <person name="Chen Y."/>
            <person name="Segala C."/>
            <person name="Davenport C."/>
            <person name="Dematte L."/>
            <person name="Mraz A."/>
            <person name="Battilana J."/>
            <person name="Stormo K."/>
            <person name="Costa F."/>
            <person name="Tao Q."/>
            <person name="Si-Ammour A."/>
            <person name="Harkins T."/>
            <person name="Lackey A."/>
            <person name="Perbost C."/>
            <person name="Taillon B."/>
            <person name="Stella A."/>
            <person name="Solovyev V."/>
            <person name="Fawcett J.A."/>
            <person name="Sterck L."/>
            <person name="Vandepoele K."/>
            <person name="Grando S.M."/>
            <person name="Toppo S."/>
            <person name="Moser C."/>
            <person name="Lanchbury J."/>
            <person name="Bogden R."/>
            <person name="Skolnick M."/>
            <person name="Sgaramella V."/>
            <person name="Bhatnagar S.K."/>
            <person name="Fontana P."/>
            <person name="Gutin A."/>
            <person name="Van de Peer Y."/>
            <person name="Salamini F."/>
            <person name="Viola R."/>
        </authorList>
    </citation>
    <scope>NUCLEOTIDE SEQUENCE</scope>
</reference>
<dbReference type="Gene3D" id="1.10.8.430">
    <property type="entry name" value="Helical domain of apoptotic protease-activating factors"/>
    <property type="match status" value="1"/>
</dbReference>
<gene>
    <name evidence="7" type="ORF">VITISV_034604</name>
</gene>
<keyword evidence="3" id="KW-0677">Repeat</keyword>
<dbReference type="Gene3D" id="3.40.50.300">
    <property type="entry name" value="P-loop containing nucleotide triphosphate hydrolases"/>
    <property type="match status" value="1"/>
</dbReference>
<organism evidence="7">
    <name type="scientific">Vitis vinifera</name>
    <name type="common">Grape</name>
    <dbReference type="NCBI Taxonomy" id="29760"/>
    <lineage>
        <taxon>Eukaryota</taxon>
        <taxon>Viridiplantae</taxon>
        <taxon>Streptophyta</taxon>
        <taxon>Embryophyta</taxon>
        <taxon>Tracheophyta</taxon>
        <taxon>Spermatophyta</taxon>
        <taxon>Magnoliopsida</taxon>
        <taxon>eudicotyledons</taxon>
        <taxon>Gunneridae</taxon>
        <taxon>Pentapetalae</taxon>
        <taxon>rosids</taxon>
        <taxon>Vitales</taxon>
        <taxon>Vitaceae</taxon>
        <taxon>Viteae</taxon>
        <taxon>Vitis</taxon>
    </lineage>
</organism>
<evidence type="ECO:0000256" key="2">
    <source>
        <dbReference type="ARBA" id="ARBA00022490"/>
    </source>
</evidence>
<keyword evidence="2" id="KW-0963">Cytoplasm</keyword>
<dbReference type="GO" id="GO:0043531">
    <property type="term" value="F:ADP binding"/>
    <property type="evidence" value="ECO:0007669"/>
    <property type="project" value="InterPro"/>
</dbReference>
<evidence type="ECO:0000259" key="5">
    <source>
        <dbReference type="Pfam" id="PF00931"/>
    </source>
</evidence>
<name>A5C1K3_VITVI</name>
<dbReference type="InterPro" id="IPR036388">
    <property type="entry name" value="WH-like_DNA-bd_sf"/>
</dbReference>
<comment type="subcellular location">
    <subcellularLocation>
        <location evidence="1">Cytoplasm</location>
    </subcellularLocation>
</comment>
<dbReference type="FunFam" id="3.40.50.300:FF:001091">
    <property type="entry name" value="Probable disease resistance protein At1g61300"/>
    <property type="match status" value="1"/>
</dbReference>
<evidence type="ECO:0000256" key="4">
    <source>
        <dbReference type="ARBA" id="ARBA00022821"/>
    </source>
</evidence>
<dbReference type="InterPro" id="IPR058922">
    <property type="entry name" value="WHD_DRP"/>
</dbReference>
<dbReference type="PANTHER" id="PTHR23155">
    <property type="entry name" value="DISEASE RESISTANCE PROTEIN RP"/>
    <property type="match status" value="1"/>
</dbReference>
<dbReference type="InterPro" id="IPR027417">
    <property type="entry name" value="P-loop_NTPase"/>
</dbReference>
<protein>
    <submittedName>
        <fullName evidence="7">Uncharacterized protein</fullName>
    </submittedName>
</protein>
<dbReference type="Pfam" id="PF00931">
    <property type="entry name" value="NB-ARC"/>
    <property type="match status" value="1"/>
</dbReference>
<sequence length="506" mass="57522">MVTWHKIPGHYKSNIVGMKNDVEAVKRKLLEGEREGGVVAIVGMGGLGKTTLAQKVYNDGAVQNHFGRYCAWVYVSQEYSIRELLLGIASCIMTLIDEQKRKIQNHELGKEIEKCLKEKSYLIVLDDVWNTDVWRGLSSFFPAESNKTRVLITTRNEQIVVDAHSDCYKLQHLGDDESWELFLSRVGSAAVLTWSGLEEFKKEIVAKCKGLPLAIVVLGGLLSLKDLTQHSWQKVLKSMDWHLSQGPDSCLGILALSYNDLPSYLKSYFLYCGVFPKDSEIKATKLIRLWVAEGFVQKRGKETLEDIAEDYLYELIQRSMIQVADTRDDGRVKSCRIHDLVRDLAISEAKKEKLFEVDENIDVDVLPTSVRRLISNINQTNSPYLQNSNLRSLILTRSIDEGDEPFWPRVTLGLATSGITMEELMDQSEEDTWKVKNILESGERIFCYGKVASCRSGGVVWQLQELSEEAVRDILRRRLVLGRFSIREERAALRGGISLRLREDIL</sequence>
<dbReference type="Gene3D" id="1.10.10.10">
    <property type="entry name" value="Winged helix-like DNA-binding domain superfamily/Winged helix DNA-binding domain"/>
    <property type="match status" value="1"/>
</dbReference>
<evidence type="ECO:0000256" key="1">
    <source>
        <dbReference type="ARBA" id="ARBA00004496"/>
    </source>
</evidence>
<dbReference type="PANTHER" id="PTHR23155:SF1152">
    <property type="entry name" value="AAA+ ATPASE DOMAIN-CONTAINING PROTEIN"/>
    <property type="match status" value="1"/>
</dbReference>
<dbReference type="GO" id="GO:0006952">
    <property type="term" value="P:defense response"/>
    <property type="evidence" value="ECO:0007669"/>
    <property type="project" value="UniProtKB-KW"/>
</dbReference>
<dbReference type="InterPro" id="IPR002182">
    <property type="entry name" value="NB-ARC"/>
</dbReference>